<feature type="region of interest" description="Disordered" evidence="1">
    <location>
        <begin position="54"/>
        <end position="73"/>
    </location>
</feature>
<dbReference type="HOGENOM" id="CLU_2450507_0_0_7"/>
<sequence>MSRVYAPRRAALVNDGPRWRLAAPRPAVPALALLLSPDARAAERERIRGPIPAAAREPDRSLRVKADAPSTTPCSRVLTHVPLRAYPRS</sequence>
<proteinExistence type="predicted"/>
<dbReference type="Proteomes" id="UP000001880">
    <property type="component" value="Chromosome"/>
</dbReference>
<protein>
    <submittedName>
        <fullName evidence="2">Uncharacterized protein</fullName>
    </submittedName>
</protein>
<dbReference type="KEGG" id="hoh:Hoch_3139"/>
<dbReference type="RefSeq" id="WP_012828241.1">
    <property type="nucleotide sequence ID" value="NC_013440.1"/>
</dbReference>
<keyword evidence="3" id="KW-1185">Reference proteome</keyword>
<evidence type="ECO:0000256" key="1">
    <source>
        <dbReference type="SAM" id="MobiDB-lite"/>
    </source>
</evidence>
<organism evidence="2 3">
    <name type="scientific">Haliangium ochraceum (strain DSM 14365 / JCM 11303 / SMP-2)</name>
    <dbReference type="NCBI Taxonomy" id="502025"/>
    <lineage>
        <taxon>Bacteria</taxon>
        <taxon>Pseudomonadati</taxon>
        <taxon>Myxococcota</taxon>
        <taxon>Polyangia</taxon>
        <taxon>Haliangiales</taxon>
        <taxon>Kofleriaceae</taxon>
        <taxon>Haliangium</taxon>
    </lineage>
</organism>
<reference evidence="2 3" key="1">
    <citation type="journal article" date="2010" name="Stand. Genomic Sci.">
        <title>Complete genome sequence of Haliangium ochraceum type strain (SMP-2).</title>
        <authorList>
            <consortium name="US DOE Joint Genome Institute (JGI-PGF)"/>
            <person name="Ivanova N."/>
            <person name="Daum C."/>
            <person name="Lang E."/>
            <person name="Abt B."/>
            <person name="Kopitz M."/>
            <person name="Saunders E."/>
            <person name="Lapidus A."/>
            <person name="Lucas S."/>
            <person name="Glavina Del Rio T."/>
            <person name="Nolan M."/>
            <person name="Tice H."/>
            <person name="Copeland A."/>
            <person name="Cheng J.F."/>
            <person name="Chen F."/>
            <person name="Bruce D."/>
            <person name="Goodwin L."/>
            <person name="Pitluck S."/>
            <person name="Mavromatis K."/>
            <person name="Pati A."/>
            <person name="Mikhailova N."/>
            <person name="Chen A."/>
            <person name="Palaniappan K."/>
            <person name="Land M."/>
            <person name="Hauser L."/>
            <person name="Chang Y.J."/>
            <person name="Jeffries C.D."/>
            <person name="Detter J.C."/>
            <person name="Brettin T."/>
            <person name="Rohde M."/>
            <person name="Goker M."/>
            <person name="Bristow J."/>
            <person name="Markowitz V."/>
            <person name="Eisen J.A."/>
            <person name="Hugenholtz P."/>
            <person name="Kyrpides N.C."/>
            <person name="Klenk H.P."/>
        </authorList>
    </citation>
    <scope>NUCLEOTIDE SEQUENCE [LARGE SCALE GENOMIC DNA]</scope>
    <source>
        <strain evidence="3">DSM 14365 / CIP 107738 / JCM 11303 / AJ 13395 / SMP-2</strain>
    </source>
</reference>
<accession>D0LSE2</accession>
<gene>
    <name evidence="2" type="ordered locus">Hoch_3139</name>
</gene>
<dbReference type="EMBL" id="CP001804">
    <property type="protein sequence ID" value="ACY15641.1"/>
    <property type="molecule type" value="Genomic_DNA"/>
</dbReference>
<name>D0LSE2_HALO1</name>
<evidence type="ECO:0000313" key="3">
    <source>
        <dbReference type="Proteomes" id="UP000001880"/>
    </source>
</evidence>
<feature type="compositionally biased region" description="Basic and acidic residues" evidence="1">
    <location>
        <begin position="56"/>
        <end position="66"/>
    </location>
</feature>
<dbReference type="AlphaFoldDB" id="D0LSE2"/>
<evidence type="ECO:0000313" key="2">
    <source>
        <dbReference type="EMBL" id="ACY15641.1"/>
    </source>
</evidence>